<dbReference type="Pfam" id="PF00849">
    <property type="entry name" value="PseudoU_synth_2"/>
    <property type="match status" value="1"/>
</dbReference>
<dbReference type="InterPro" id="IPR011990">
    <property type="entry name" value="TPR-like_helical_dom_sf"/>
</dbReference>
<dbReference type="SMART" id="SM00164">
    <property type="entry name" value="TBC"/>
    <property type="match status" value="1"/>
</dbReference>
<dbReference type="NCBIfam" id="TIGR00756">
    <property type="entry name" value="PPR"/>
    <property type="match status" value="1"/>
</dbReference>
<name>A0A9P1DA03_9DINO</name>
<dbReference type="EMBL" id="CAMXCT030003919">
    <property type="protein sequence ID" value="CAL4794221.1"/>
    <property type="molecule type" value="Genomic_DNA"/>
</dbReference>
<dbReference type="Gene3D" id="3.30.2350.10">
    <property type="entry name" value="Pseudouridine synthase"/>
    <property type="match status" value="1"/>
</dbReference>
<dbReference type="InterPro" id="IPR002885">
    <property type="entry name" value="PPR_rpt"/>
</dbReference>
<proteinExistence type="predicted"/>
<feature type="repeat" description="PPR" evidence="2">
    <location>
        <begin position="282"/>
        <end position="316"/>
    </location>
</feature>
<reference evidence="4" key="1">
    <citation type="submission" date="2022-10" db="EMBL/GenBank/DDBJ databases">
        <authorList>
            <person name="Chen Y."/>
            <person name="Dougan E. K."/>
            <person name="Chan C."/>
            <person name="Rhodes N."/>
            <person name="Thang M."/>
        </authorList>
    </citation>
    <scope>NUCLEOTIDE SEQUENCE</scope>
</reference>
<dbReference type="Pfam" id="PF13041">
    <property type="entry name" value="PPR_2"/>
    <property type="match status" value="1"/>
</dbReference>
<dbReference type="GO" id="GO:0003723">
    <property type="term" value="F:RNA binding"/>
    <property type="evidence" value="ECO:0007669"/>
    <property type="project" value="InterPro"/>
</dbReference>
<keyword evidence="1" id="KW-0677">Repeat</keyword>
<feature type="repeat" description="PPR" evidence="2">
    <location>
        <begin position="352"/>
        <end position="386"/>
    </location>
</feature>
<keyword evidence="7" id="KW-1185">Reference proteome</keyword>
<dbReference type="PANTHER" id="PTHR47447:SF17">
    <property type="entry name" value="OS12G0638900 PROTEIN"/>
    <property type="match status" value="1"/>
</dbReference>
<evidence type="ECO:0000256" key="2">
    <source>
        <dbReference type="PROSITE-ProRule" id="PRU00708"/>
    </source>
</evidence>
<dbReference type="Gene3D" id="1.10.8.270">
    <property type="entry name" value="putative rabgap domain of human tbc1 domain family member 14 like domains"/>
    <property type="match status" value="1"/>
</dbReference>
<dbReference type="Pfam" id="PF13812">
    <property type="entry name" value="PPR_3"/>
    <property type="match status" value="1"/>
</dbReference>
<feature type="repeat" description="PPR" evidence="2">
    <location>
        <begin position="107"/>
        <end position="141"/>
    </location>
</feature>
<accession>A0A9P1DA03</accession>
<dbReference type="AlphaFoldDB" id="A0A9P1DA03"/>
<feature type="repeat" description="PPR" evidence="2">
    <location>
        <begin position="72"/>
        <end position="106"/>
    </location>
</feature>
<dbReference type="PROSITE" id="PS50086">
    <property type="entry name" value="TBC_RABGAP"/>
    <property type="match status" value="1"/>
</dbReference>
<dbReference type="EMBL" id="CAMXCT010003919">
    <property type="protein sequence ID" value="CAI4006909.1"/>
    <property type="molecule type" value="Genomic_DNA"/>
</dbReference>
<sequence>MAEVEAASAAEVLAGLPRDADLADVADRLRSLHSWLYEPRLVTRTLARLAASQASTALQVLNYMQSQKIESNAFHYTAVIAGCARSGSWRVVGSLLQQMVEQQIQRDSVTFNSAINACGKSAQWETSVLLLKRMVDSNLTLGTDTMNSVMGACTAAGQWEWALWMFGTTLGSLSPDVITFCSALAACDKGSQWRRSLQVLASSASSSVQLDNFAYSAVISACATAERWEFACGLLENLGKKAVLADLVTHGAVLKALGAGKEWAMALALFFDRTNHELSEVTQVTCNSVINACSTGSQWQHACLLLNSMPDLGVSPEDVSYNTAISGCVRGHAWQQGLMLFNQMHQALVEPDHISFNSALSACHKGSQWQLGLTLLEEMSECSLQPDEFSVTTALSACELAGWQLCLQVLWKLERRTDVTPIMFGVLMSACERDSAWAAALATLDAIISKDLIPDALHAGSAANALRKCQGPQAALELLGQIKELWSDAWATAEHFPGKPRWEASSKIIQVGQGVVACFKPAGIATEVFVEDLADEVAVSKEAFSIVSRLDHPTSGILMVALGLQGSPAANWLQGQFASRLVDKKYICLCEGLPLGSVGATGNIFSPLAADEVRDCMVVPEAGRLGRESWTKYRILARYTAQEASPYELMLLEVKPITGRTHQIRVHMAHLGRPLVGDLTYGAKDLSILPCERLFLHCRRVQLHDFSDQMFCAVASLPFELRQVLAKLQLMPAASGRKNGLCRAKEPAPFSASTWDRLPEAATSSLASNLGIPDLKQCWQTSPRWQRSLWSPYMESELWNRDLGKLRGMTWRVLLLEGLNPKASQDFSASLRAPCPYDGVIRRDLARTLPKEELFREKDGKGQQSLFRILRALAVHLWDIGYVQSLNFVVATLIVVLSEESEDVIFRCAQALLFRHSLADFYRPRFPKLGVTVWQFDRIVEAFLPDVHAVLEVNGVTAEYYAMQWFLTLFASDLPQRTVHRIWDRFLIAGWQVVVQVGLALLKQVADVLQSLDACETLTFLKKFVRMRRFEPEVLLADAMQFEVSHQMLSALEAAYSWEKSDAEPKLVLRREGKLFWEVRRVQTEQRHIDEAPKRISQAAQANLLPFLLHNLDTGETTILEEEWNTYFRHWGMTLNASWRQRPRLSLCTRPKAPLLSVAATGWKGDNVRPFVHWERLEAREIHGVDRSLRYPLVN</sequence>
<dbReference type="SUPFAM" id="SSF55120">
    <property type="entry name" value="Pseudouridine synthase"/>
    <property type="match status" value="1"/>
</dbReference>
<evidence type="ECO:0000259" key="3">
    <source>
        <dbReference type="PROSITE" id="PS50086"/>
    </source>
</evidence>
<dbReference type="InterPro" id="IPR020103">
    <property type="entry name" value="PsdUridine_synth_cat_dom_sf"/>
</dbReference>
<dbReference type="InterPro" id="IPR035969">
    <property type="entry name" value="Rab-GAP_TBC_sf"/>
</dbReference>
<evidence type="ECO:0000256" key="1">
    <source>
        <dbReference type="ARBA" id="ARBA00022737"/>
    </source>
</evidence>
<dbReference type="PROSITE" id="PS51375">
    <property type="entry name" value="PPR"/>
    <property type="match status" value="5"/>
</dbReference>
<evidence type="ECO:0000313" key="4">
    <source>
        <dbReference type="EMBL" id="CAI4006909.1"/>
    </source>
</evidence>
<dbReference type="GO" id="GO:0001522">
    <property type="term" value="P:pseudouridine synthesis"/>
    <property type="evidence" value="ECO:0007669"/>
    <property type="project" value="InterPro"/>
</dbReference>
<organism evidence="4">
    <name type="scientific">Cladocopium goreaui</name>
    <dbReference type="NCBI Taxonomy" id="2562237"/>
    <lineage>
        <taxon>Eukaryota</taxon>
        <taxon>Sar</taxon>
        <taxon>Alveolata</taxon>
        <taxon>Dinophyceae</taxon>
        <taxon>Suessiales</taxon>
        <taxon>Symbiodiniaceae</taxon>
        <taxon>Cladocopium</taxon>
    </lineage>
</organism>
<dbReference type="SUPFAM" id="SSF47923">
    <property type="entry name" value="Ypt/Rab-GAP domain of gyp1p"/>
    <property type="match status" value="2"/>
</dbReference>
<dbReference type="EMBL" id="CAMXCT020003919">
    <property type="protein sequence ID" value="CAL1160284.1"/>
    <property type="molecule type" value="Genomic_DNA"/>
</dbReference>
<dbReference type="CDD" id="cd02869">
    <property type="entry name" value="PseudoU_synth_RluA_like"/>
    <property type="match status" value="1"/>
</dbReference>
<dbReference type="GO" id="GO:0009982">
    <property type="term" value="F:pseudouridine synthase activity"/>
    <property type="evidence" value="ECO:0007669"/>
    <property type="project" value="InterPro"/>
</dbReference>
<dbReference type="Gene3D" id="1.10.472.80">
    <property type="entry name" value="Ypt/Rab-GAP domain of gyp1p, domain 3"/>
    <property type="match status" value="1"/>
</dbReference>
<dbReference type="Gene3D" id="1.25.40.10">
    <property type="entry name" value="Tetratricopeptide repeat domain"/>
    <property type="match status" value="4"/>
</dbReference>
<feature type="repeat" description="PPR" evidence="2">
    <location>
        <begin position="317"/>
        <end position="351"/>
    </location>
</feature>
<dbReference type="InterPro" id="IPR000195">
    <property type="entry name" value="Rab-GAP-TBC_dom"/>
</dbReference>
<dbReference type="Proteomes" id="UP001152797">
    <property type="component" value="Unassembled WGS sequence"/>
</dbReference>
<dbReference type="OrthoDB" id="348500at2759"/>
<evidence type="ECO:0000313" key="6">
    <source>
        <dbReference type="EMBL" id="CAL4794221.1"/>
    </source>
</evidence>
<reference evidence="5" key="2">
    <citation type="submission" date="2024-04" db="EMBL/GenBank/DDBJ databases">
        <authorList>
            <person name="Chen Y."/>
            <person name="Shah S."/>
            <person name="Dougan E. K."/>
            <person name="Thang M."/>
            <person name="Chan C."/>
        </authorList>
    </citation>
    <scope>NUCLEOTIDE SEQUENCE [LARGE SCALE GENOMIC DNA]</scope>
</reference>
<dbReference type="PANTHER" id="PTHR47447">
    <property type="entry name" value="OS03G0856100 PROTEIN"/>
    <property type="match status" value="1"/>
</dbReference>
<feature type="domain" description="Rab-GAP TBC" evidence="3">
    <location>
        <begin position="801"/>
        <end position="990"/>
    </location>
</feature>
<evidence type="ECO:0000313" key="7">
    <source>
        <dbReference type="Proteomes" id="UP001152797"/>
    </source>
</evidence>
<gene>
    <name evidence="4" type="ORF">C1SCF055_LOCUS32507</name>
</gene>
<protein>
    <submittedName>
        <fullName evidence="6">Ecotropic viral integration site 5 ortholog</fullName>
    </submittedName>
</protein>
<dbReference type="InterPro" id="IPR006145">
    <property type="entry name" value="PsdUridine_synth_RsuA/RluA"/>
</dbReference>
<evidence type="ECO:0000313" key="5">
    <source>
        <dbReference type="EMBL" id="CAL1160284.1"/>
    </source>
</evidence>
<dbReference type="Pfam" id="PF00566">
    <property type="entry name" value="RabGAP-TBC"/>
    <property type="match status" value="1"/>
</dbReference>
<dbReference type="Pfam" id="PF01535">
    <property type="entry name" value="PPR"/>
    <property type="match status" value="1"/>
</dbReference>
<comment type="caution">
    <text evidence="4">The sequence shown here is derived from an EMBL/GenBank/DDBJ whole genome shotgun (WGS) entry which is preliminary data.</text>
</comment>